<dbReference type="RefSeq" id="WP_265680735.1">
    <property type="nucleotide sequence ID" value="NZ_CP120863.1"/>
</dbReference>
<organism evidence="1 2">
    <name type="scientific">Roseibium porphyridii</name>
    <dbReference type="NCBI Taxonomy" id="2866279"/>
    <lineage>
        <taxon>Bacteria</taxon>
        <taxon>Pseudomonadati</taxon>
        <taxon>Pseudomonadota</taxon>
        <taxon>Alphaproteobacteria</taxon>
        <taxon>Hyphomicrobiales</taxon>
        <taxon>Stappiaceae</taxon>
        <taxon>Roseibium</taxon>
    </lineage>
</organism>
<reference evidence="1 2" key="1">
    <citation type="submission" date="2023-03" db="EMBL/GenBank/DDBJ databases">
        <title>Roseibium porphyridii sp. nov. and Roseibium rhodosorbium sp. nov. isolated from marine algae, Porphyridium cruentum and Rhodosorus marinus, respectively.</title>
        <authorList>
            <person name="Lee M.W."/>
            <person name="Choi B.J."/>
            <person name="Lee J.K."/>
            <person name="Choi D.G."/>
            <person name="Baek J.H."/>
            <person name="Bayburt H."/>
            <person name="Kim J.M."/>
            <person name="Han D.M."/>
            <person name="Kim K.H."/>
            <person name="Jeon C.O."/>
        </authorList>
    </citation>
    <scope>NUCLEOTIDE SEQUENCE [LARGE SCALE GENOMIC DNA]</scope>
    <source>
        <strain evidence="1 2">KMA01</strain>
    </source>
</reference>
<sequence>MPKRPKDLIGETYSSFHDLAAKRGDGLHPLILQALSKSGNVAGPPRPSEQTDDMVVSVDFRLSRSSALKNGKAAS</sequence>
<accession>A0ABY8F0L9</accession>
<keyword evidence="2" id="KW-1185">Reference proteome</keyword>
<evidence type="ECO:0000313" key="1">
    <source>
        <dbReference type="EMBL" id="WFE88960.1"/>
    </source>
</evidence>
<gene>
    <name evidence="1" type="ORF">K1718_22805</name>
</gene>
<dbReference type="Proteomes" id="UP001209803">
    <property type="component" value="Chromosome"/>
</dbReference>
<name>A0ABY8F0L9_9HYPH</name>
<proteinExistence type="predicted"/>
<dbReference type="EMBL" id="CP120863">
    <property type="protein sequence ID" value="WFE88960.1"/>
    <property type="molecule type" value="Genomic_DNA"/>
</dbReference>
<protein>
    <submittedName>
        <fullName evidence="1">Uncharacterized protein</fullName>
    </submittedName>
</protein>
<evidence type="ECO:0000313" key="2">
    <source>
        <dbReference type="Proteomes" id="UP001209803"/>
    </source>
</evidence>